<dbReference type="HOGENOM" id="CLU_039818_0_0_6"/>
<dbReference type="InterPro" id="IPR013381">
    <property type="entry name" value="CRISPR-assoc_prot_Cse1"/>
</dbReference>
<dbReference type="NCBIfam" id="TIGR02547">
    <property type="entry name" value="casA_cse1"/>
    <property type="match status" value="1"/>
</dbReference>
<dbReference type="KEGG" id="esa:ESA_02837"/>
<sequence>MFKPLKDACLRDICQAREGYVLSSLITTKWLPVIYRDGTRGKIAPLDLADENILDLILPRPDFQGAAWQFLLGLLQTALAPKDAESWEDIWEDGLTAEAIRNALAPLEKLFEFGPDTPSFMQDFEPLDGESVALALLLPETPGAQTLKLNKDHFIKRGTTEKFCPHCAALALFSLQLNAPSGGKGYRTGLRGGGPMTTLLELHRYQGERPALWRRLWLNVLPQREGRLPRPASYDAHVFPWLAPTRTSEKASDIITPEQADALQAYWGMPRRIRVDFSTTQPGTCDLCGEPGDALLTSMTVKNYGVNYVGWMHPLTPHRIPKKEGGEMFSVKGQPGGLLWRDWLGLMMESENDNNREQPARIVKIRQQKPLPGAETGLWCFGYDFDNMKARCWYEHHLPFLQLPESQQPFIRQTLSDAARVANLMLSKLRSALKEAWFGEGATVRGDFSFIDIDFWQQTQPRFLELVEAVKADTTGDNRSLLSAWNSDIWRYTRRYFDDHALTNPQERTEFADIMKARKKFFTQAKAKPAAKGARAKKPQEAN</sequence>
<dbReference type="EMBL" id="CP000783">
    <property type="protein sequence ID" value="ABU78066.1"/>
    <property type="molecule type" value="Genomic_DNA"/>
</dbReference>
<accession>A7MFL3</accession>
<dbReference type="CDD" id="cd09729">
    <property type="entry name" value="Cse1_I-E"/>
    <property type="match status" value="1"/>
</dbReference>
<evidence type="ECO:0000313" key="1">
    <source>
        <dbReference type="EMBL" id="ABU78066.1"/>
    </source>
</evidence>
<name>A7MFL3_CROS8</name>
<dbReference type="Proteomes" id="UP000000260">
    <property type="component" value="Chromosome"/>
</dbReference>
<protein>
    <recommendedName>
        <fullName evidence="3">Type I-E CRISPR-associated protein Cse1/CasA</fullName>
    </recommendedName>
</protein>
<organism evidence="1 2">
    <name type="scientific">Cronobacter sakazakii (strain ATCC BAA-894)</name>
    <name type="common">Enterobacter sakazakii</name>
    <dbReference type="NCBI Taxonomy" id="290339"/>
    <lineage>
        <taxon>Bacteria</taxon>
        <taxon>Pseudomonadati</taxon>
        <taxon>Pseudomonadota</taxon>
        <taxon>Gammaproteobacteria</taxon>
        <taxon>Enterobacterales</taxon>
        <taxon>Enterobacteriaceae</taxon>
        <taxon>Cronobacter</taxon>
    </lineage>
</organism>
<gene>
    <name evidence="1" type="ordered locus">ESA_02837</name>
</gene>
<proteinExistence type="predicted"/>
<evidence type="ECO:0000313" key="2">
    <source>
        <dbReference type="Proteomes" id="UP000000260"/>
    </source>
</evidence>
<reference evidence="1 2" key="1">
    <citation type="journal article" date="2010" name="PLoS ONE">
        <title>Genome sequence of Cronobacter sakazakii BAA-894 and comparative genomic hybridization analysis with other Cronobacter species.</title>
        <authorList>
            <person name="Kucerova E."/>
            <person name="Clifton S.W."/>
            <person name="Xia X.Q."/>
            <person name="Long F."/>
            <person name="Porwollik S."/>
            <person name="Fulton L."/>
            <person name="Fronick C."/>
            <person name="Minx P."/>
            <person name="Kyung K."/>
            <person name="Warren W."/>
            <person name="Fulton R."/>
            <person name="Feng D."/>
            <person name="Wollam A."/>
            <person name="Shah N."/>
            <person name="Bhonagiri V."/>
            <person name="Nash W.E."/>
            <person name="Hallsworth-Pepin K."/>
            <person name="Wilson R.K."/>
            <person name="McClelland M."/>
            <person name="Forsythe S.J."/>
        </authorList>
    </citation>
    <scope>NUCLEOTIDE SEQUENCE [LARGE SCALE GENOMIC DNA]</scope>
    <source>
        <strain evidence="1 2">ATCC BAA-894</strain>
    </source>
</reference>
<dbReference type="AlphaFoldDB" id="A7MFL3"/>
<dbReference type="Pfam" id="PF09481">
    <property type="entry name" value="CRISPR_Cse1"/>
    <property type="match status" value="1"/>
</dbReference>
<keyword evidence="2" id="KW-1185">Reference proteome</keyword>
<evidence type="ECO:0008006" key="3">
    <source>
        <dbReference type="Google" id="ProtNLM"/>
    </source>
</evidence>